<reference evidence="1 2" key="1">
    <citation type="submission" date="2018-06" db="EMBL/GenBank/DDBJ databases">
        <title>Genomic Encyclopedia of Type Strains, Phase IV (KMG-IV): sequencing the most valuable type-strain genomes for metagenomic binning, comparative biology and taxonomic classification.</title>
        <authorList>
            <person name="Goeker M."/>
        </authorList>
    </citation>
    <scope>NUCLEOTIDE SEQUENCE [LARGE SCALE GENOMIC DNA]</scope>
    <source>
        <strain evidence="1 2">DSM 25532</strain>
    </source>
</reference>
<dbReference type="EMBL" id="QNRR01000010">
    <property type="protein sequence ID" value="RBP39132.1"/>
    <property type="molecule type" value="Genomic_DNA"/>
</dbReference>
<keyword evidence="2" id="KW-1185">Reference proteome</keyword>
<name>A0A366HA43_9BACT</name>
<organism evidence="1 2">
    <name type="scientific">Roseimicrobium gellanilyticum</name>
    <dbReference type="NCBI Taxonomy" id="748857"/>
    <lineage>
        <taxon>Bacteria</taxon>
        <taxon>Pseudomonadati</taxon>
        <taxon>Verrucomicrobiota</taxon>
        <taxon>Verrucomicrobiia</taxon>
        <taxon>Verrucomicrobiales</taxon>
        <taxon>Verrucomicrobiaceae</taxon>
        <taxon>Roseimicrobium</taxon>
    </lineage>
</organism>
<protein>
    <submittedName>
        <fullName evidence="1">Uncharacterized protein</fullName>
    </submittedName>
</protein>
<comment type="caution">
    <text evidence="1">The sequence shown here is derived from an EMBL/GenBank/DDBJ whole genome shotgun (WGS) entry which is preliminary data.</text>
</comment>
<accession>A0A366HA43</accession>
<dbReference type="AlphaFoldDB" id="A0A366HA43"/>
<evidence type="ECO:0000313" key="1">
    <source>
        <dbReference type="EMBL" id="RBP39132.1"/>
    </source>
</evidence>
<gene>
    <name evidence="1" type="ORF">DES53_110156</name>
</gene>
<sequence>MVLGTNIITTDENPSLVGVWEGFPPMELNLERDII</sequence>
<dbReference type="Proteomes" id="UP000253426">
    <property type="component" value="Unassembled WGS sequence"/>
</dbReference>
<evidence type="ECO:0000313" key="2">
    <source>
        <dbReference type="Proteomes" id="UP000253426"/>
    </source>
</evidence>
<proteinExistence type="predicted"/>